<dbReference type="InterPro" id="IPR016181">
    <property type="entry name" value="Acyl_CoA_acyltransferase"/>
</dbReference>
<comment type="caution">
    <text evidence="2">The sequence shown here is derived from an EMBL/GenBank/DDBJ whole genome shotgun (WGS) entry which is preliminary data.</text>
</comment>
<keyword evidence="2" id="KW-0808">Transferase</keyword>
<proteinExistence type="predicted"/>
<dbReference type="Proteomes" id="UP001596989">
    <property type="component" value="Unassembled WGS sequence"/>
</dbReference>
<evidence type="ECO:0000259" key="1">
    <source>
        <dbReference type="PROSITE" id="PS51186"/>
    </source>
</evidence>
<dbReference type="EC" id="2.3.-.-" evidence="2"/>
<dbReference type="PANTHER" id="PTHR43792">
    <property type="entry name" value="GNAT FAMILY, PUTATIVE (AFU_ORTHOLOGUE AFUA_3G00765)-RELATED-RELATED"/>
    <property type="match status" value="1"/>
</dbReference>
<feature type="domain" description="N-acetyltransferase" evidence="1">
    <location>
        <begin position="12"/>
        <end position="177"/>
    </location>
</feature>
<protein>
    <submittedName>
        <fullName evidence="2">GNAT family N-acetyltransferase</fullName>
        <ecNumber evidence="2">2.3.-.-</ecNumber>
    </submittedName>
</protein>
<reference evidence="3" key="1">
    <citation type="journal article" date="2019" name="Int. J. Syst. Evol. Microbiol.">
        <title>The Global Catalogue of Microorganisms (GCM) 10K type strain sequencing project: providing services to taxonomists for standard genome sequencing and annotation.</title>
        <authorList>
            <consortium name="The Broad Institute Genomics Platform"/>
            <consortium name="The Broad Institute Genome Sequencing Center for Infectious Disease"/>
            <person name="Wu L."/>
            <person name="Ma J."/>
        </authorList>
    </citation>
    <scope>NUCLEOTIDE SEQUENCE [LARGE SCALE GENOMIC DNA]</scope>
    <source>
        <strain evidence="3">CCUG 59129</strain>
    </source>
</reference>
<accession>A0ABW3HQ71</accession>
<dbReference type="InterPro" id="IPR051531">
    <property type="entry name" value="N-acetyltransferase"/>
</dbReference>
<evidence type="ECO:0000313" key="2">
    <source>
        <dbReference type="EMBL" id="MFD0959651.1"/>
    </source>
</evidence>
<dbReference type="PANTHER" id="PTHR43792:SF9">
    <property type="entry name" value="RIBOSOMAL-PROTEIN-ALANINE ACETYLTRANSFERASE"/>
    <property type="match status" value="1"/>
</dbReference>
<dbReference type="EMBL" id="JBHTJZ010000009">
    <property type="protein sequence ID" value="MFD0959651.1"/>
    <property type="molecule type" value="Genomic_DNA"/>
</dbReference>
<sequence>MNTFPVIYTERLTLRQLRPEDSMHLFHYFSRDEVTEFYDLESFTSIKQATDLIDSWNKRYETEQGIRWAISLKNEERVIGTCGYHNWAKEHSKAEIGYELTPEYWRQGIMTEAIAAILQYGFQSLQLNRIEAFIDPANISSRKLLLKAGLAEEGLLRDCFFEKGQFVDAVIFSILRREAVNRRH</sequence>
<dbReference type="InterPro" id="IPR000182">
    <property type="entry name" value="GNAT_dom"/>
</dbReference>
<keyword evidence="2" id="KW-0012">Acyltransferase</keyword>
<dbReference type="SUPFAM" id="SSF55729">
    <property type="entry name" value="Acyl-CoA N-acyltransferases (Nat)"/>
    <property type="match status" value="1"/>
</dbReference>
<dbReference type="Pfam" id="PF13302">
    <property type="entry name" value="Acetyltransf_3"/>
    <property type="match status" value="1"/>
</dbReference>
<dbReference type="RefSeq" id="WP_377563895.1">
    <property type="nucleotide sequence ID" value="NZ_JBHTJZ010000009.1"/>
</dbReference>
<dbReference type="Gene3D" id="3.40.630.30">
    <property type="match status" value="1"/>
</dbReference>
<dbReference type="CDD" id="cd04301">
    <property type="entry name" value="NAT_SF"/>
    <property type="match status" value="1"/>
</dbReference>
<name>A0ABW3HQ71_9BACL</name>
<evidence type="ECO:0000313" key="3">
    <source>
        <dbReference type="Proteomes" id="UP001596989"/>
    </source>
</evidence>
<keyword evidence="3" id="KW-1185">Reference proteome</keyword>
<organism evidence="2 3">
    <name type="scientific">Paenibacillus chungangensis</name>
    <dbReference type="NCBI Taxonomy" id="696535"/>
    <lineage>
        <taxon>Bacteria</taxon>
        <taxon>Bacillati</taxon>
        <taxon>Bacillota</taxon>
        <taxon>Bacilli</taxon>
        <taxon>Bacillales</taxon>
        <taxon>Paenibacillaceae</taxon>
        <taxon>Paenibacillus</taxon>
    </lineage>
</organism>
<gene>
    <name evidence="2" type="ORF">ACFQ2I_09610</name>
</gene>
<dbReference type="GO" id="GO:0016746">
    <property type="term" value="F:acyltransferase activity"/>
    <property type="evidence" value="ECO:0007669"/>
    <property type="project" value="UniProtKB-KW"/>
</dbReference>
<dbReference type="PROSITE" id="PS51186">
    <property type="entry name" value="GNAT"/>
    <property type="match status" value="1"/>
</dbReference>